<keyword evidence="3" id="KW-1185">Reference proteome</keyword>
<dbReference type="Pfam" id="PF05800">
    <property type="entry name" value="GvpO"/>
    <property type="match status" value="1"/>
</dbReference>
<feature type="compositionally biased region" description="Basic and acidic residues" evidence="1">
    <location>
        <begin position="1"/>
        <end position="28"/>
    </location>
</feature>
<dbReference type="Proteomes" id="UP000646749">
    <property type="component" value="Unassembled WGS sequence"/>
</dbReference>
<feature type="compositionally biased region" description="Acidic residues" evidence="1">
    <location>
        <begin position="34"/>
        <end position="69"/>
    </location>
</feature>
<sequence>MAGRTDRADRRRGPERYPDDEHDHREEDGWTGGDQDDDAEDWIDDDYEDEDADDEDDDDYEDDDGDDGADERSGAGNPPQPVSARVAAGNAARQIAGLIGKPVIGVTSLDRTERGWLVGVEVVEDARIPSSADILAVYRTELDADGELTGYRRTRRYPRGRGDNGTGVG</sequence>
<evidence type="ECO:0000313" key="3">
    <source>
        <dbReference type="Proteomes" id="UP000646749"/>
    </source>
</evidence>
<protein>
    <recommendedName>
        <fullName evidence="4">Gas vesicle protein</fullName>
    </recommendedName>
</protein>
<evidence type="ECO:0008006" key="4">
    <source>
        <dbReference type="Google" id="ProtNLM"/>
    </source>
</evidence>
<evidence type="ECO:0000313" key="2">
    <source>
        <dbReference type="EMBL" id="GIG92826.1"/>
    </source>
</evidence>
<comment type="caution">
    <text evidence="2">The sequence shown here is derived from an EMBL/GenBank/DDBJ whole genome shotgun (WGS) entry which is preliminary data.</text>
</comment>
<name>A0ABQ4EDN1_9ACTN</name>
<reference evidence="2 3" key="1">
    <citation type="submission" date="2021-01" db="EMBL/GenBank/DDBJ databases">
        <title>Whole genome shotgun sequence of Plantactinospora endophytica NBRC 110450.</title>
        <authorList>
            <person name="Komaki H."/>
            <person name="Tamura T."/>
        </authorList>
    </citation>
    <scope>NUCLEOTIDE SEQUENCE [LARGE SCALE GENOMIC DNA]</scope>
    <source>
        <strain evidence="2 3">NBRC 110450</strain>
    </source>
</reference>
<evidence type="ECO:0000256" key="1">
    <source>
        <dbReference type="SAM" id="MobiDB-lite"/>
    </source>
</evidence>
<gene>
    <name evidence="2" type="ORF">Pen02_77620</name>
</gene>
<organism evidence="2 3">
    <name type="scientific">Plantactinospora endophytica</name>
    <dbReference type="NCBI Taxonomy" id="673535"/>
    <lineage>
        <taxon>Bacteria</taxon>
        <taxon>Bacillati</taxon>
        <taxon>Actinomycetota</taxon>
        <taxon>Actinomycetes</taxon>
        <taxon>Micromonosporales</taxon>
        <taxon>Micromonosporaceae</taxon>
        <taxon>Plantactinospora</taxon>
    </lineage>
</organism>
<dbReference type="RefSeq" id="WP_203871154.1">
    <property type="nucleotide sequence ID" value="NZ_BONW01000047.1"/>
</dbReference>
<dbReference type="EMBL" id="BONW01000047">
    <property type="protein sequence ID" value="GIG92826.1"/>
    <property type="molecule type" value="Genomic_DNA"/>
</dbReference>
<proteinExistence type="predicted"/>
<feature type="region of interest" description="Disordered" evidence="1">
    <location>
        <begin position="1"/>
        <end position="88"/>
    </location>
</feature>
<accession>A0ABQ4EDN1</accession>
<dbReference type="InterPro" id="IPR008634">
    <property type="entry name" value="Gas-vesicle_GvpO"/>
</dbReference>